<dbReference type="GO" id="GO:0000976">
    <property type="term" value="F:transcription cis-regulatory region binding"/>
    <property type="evidence" value="ECO:0007669"/>
    <property type="project" value="TreeGrafter"/>
</dbReference>
<dbReference type="InterPro" id="IPR021858">
    <property type="entry name" value="Fun_TF"/>
</dbReference>
<dbReference type="PANTHER" id="PTHR37534">
    <property type="entry name" value="TRANSCRIPTIONAL ACTIVATOR PROTEIN UGA3"/>
    <property type="match status" value="1"/>
</dbReference>
<dbReference type="GO" id="GO:0005634">
    <property type="term" value="C:nucleus"/>
    <property type="evidence" value="ECO:0007669"/>
    <property type="project" value="UniProtKB-SubCell"/>
</dbReference>
<dbReference type="AlphaFoldDB" id="A0A1L9WR97"/>
<dbReference type="OMA" id="PWTGICT"/>
<evidence type="ECO:0000313" key="4">
    <source>
        <dbReference type="Proteomes" id="UP000184546"/>
    </source>
</evidence>
<organism evidence="3 4">
    <name type="scientific">Aspergillus aculeatus (strain ATCC 16872 / CBS 172.66 / WB 5094)</name>
    <dbReference type="NCBI Taxonomy" id="690307"/>
    <lineage>
        <taxon>Eukaryota</taxon>
        <taxon>Fungi</taxon>
        <taxon>Dikarya</taxon>
        <taxon>Ascomycota</taxon>
        <taxon>Pezizomycotina</taxon>
        <taxon>Eurotiomycetes</taxon>
        <taxon>Eurotiomycetidae</taxon>
        <taxon>Eurotiales</taxon>
        <taxon>Aspergillaceae</taxon>
        <taxon>Aspergillus</taxon>
        <taxon>Aspergillus subgen. Circumdati</taxon>
    </lineage>
</organism>
<evidence type="ECO:0000313" key="3">
    <source>
        <dbReference type="EMBL" id="OJJ98608.1"/>
    </source>
</evidence>
<evidence type="ECO:0000256" key="2">
    <source>
        <dbReference type="ARBA" id="ARBA00023242"/>
    </source>
</evidence>
<gene>
    <name evidence="3" type="ORF">ASPACDRAFT_1889132</name>
</gene>
<dbReference type="PANTHER" id="PTHR37534:SF44">
    <property type="entry name" value="ZN(II)2CYS6 TRANSCRIPTION FACTOR (EUROFUNG)"/>
    <property type="match status" value="1"/>
</dbReference>
<dbReference type="VEuPathDB" id="FungiDB:ASPACDRAFT_1889132"/>
<dbReference type="GeneID" id="30972325"/>
<keyword evidence="4" id="KW-1185">Reference proteome</keyword>
<dbReference type="EMBL" id="KV878979">
    <property type="protein sequence ID" value="OJJ98608.1"/>
    <property type="molecule type" value="Genomic_DNA"/>
</dbReference>
<evidence type="ECO:0008006" key="5">
    <source>
        <dbReference type="Google" id="ProtNLM"/>
    </source>
</evidence>
<dbReference type="Proteomes" id="UP000184546">
    <property type="component" value="Unassembled WGS sequence"/>
</dbReference>
<comment type="subcellular location">
    <subcellularLocation>
        <location evidence="1">Nucleus</location>
    </subcellularLocation>
</comment>
<dbReference type="Pfam" id="PF11951">
    <property type="entry name" value="Fungal_trans_2"/>
    <property type="match status" value="1"/>
</dbReference>
<proteinExistence type="predicted"/>
<dbReference type="OrthoDB" id="39175at2759"/>
<sequence length="426" mass="47254">MEVGALISSRPLIHSCVLAMSAAHLTPIRGDMVTTTLTHRSTALACLKAEIEAVSLPRRRESASLLDRTVEMLLGSILLGMTEGWHDPTQLGITHLHGARVLYRKWLSAPTIPGPFSRVKACARTRSLITGLMVYWEAVTSFVHTQPLDATAYLAADEPSTIYVNPWTGICTRLFACLAKIGTLTRHRSLLRQMSVAASSAAGWAQASTEMIEHARSVETTLLHYQVPGQKRVEDTVDARTPIDHLQRLAQIYQQISLLQLYMTFPDIHAGSQDETLLRGQTSWTTSRAHRILTLATNVLAAIGVLPTTSGVYCLLTIPLIIAGSALQAPVCTAPKPHESSQSSPDILSFTLQDDTYLFWRNFVRERIETIHRIIGVAAIPRAQEILDRVWFLSDVRRFADESGGEFEYVQWTEVMVSERLETVFG</sequence>
<accession>A0A1L9WR97</accession>
<dbReference type="STRING" id="690307.A0A1L9WR97"/>
<dbReference type="RefSeq" id="XP_020054948.1">
    <property type="nucleotide sequence ID" value="XM_020198511.1"/>
</dbReference>
<reference evidence="4" key="1">
    <citation type="journal article" date="2017" name="Genome Biol.">
        <title>Comparative genomics reveals high biological diversity and specific adaptations in the industrially and medically important fungal genus Aspergillus.</title>
        <authorList>
            <person name="de Vries R.P."/>
            <person name="Riley R."/>
            <person name="Wiebenga A."/>
            <person name="Aguilar-Osorio G."/>
            <person name="Amillis S."/>
            <person name="Uchima C.A."/>
            <person name="Anderluh G."/>
            <person name="Asadollahi M."/>
            <person name="Askin M."/>
            <person name="Barry K."/>
            <person name="Battaglia E."/>
            <person name="Bayram O."/>
            <person name="Benocci T."/>
            <person name="Braus-Stromeyer S.A."/>
            <person name="Caldana C."/>
            <person name="Canovas D."/>
            <person name="Cerqueira G.C."/>
            <person name="Chen F."/>
            <person name="Chen W."/>
            <person name="Choi C."/>
            <person name="Clum A."/>
            <person name="Dos Santos R.A."/>
            <person name="Damasio A.R."/>
            <person name="Diallinas G."/>
            <person name="Emri T."/>
            <person name="Fekete E."/>
            <person name="Flipphi M."/>
            <person name="Freyberg S."/>
            <person name="Gallo A."/>
            <person name="Gournas C."/>
            <person name="Habgood R."/>
            <person name="Hainaut M."/>
            <person name="Harispe M.L."/>
            <person name="Henrissat B."/>
            <person name="Hilden K.S."/>
            <person name="Hope R."/>
            <person name="Hossain A."/>
            <person name="Karabika E."/>
            <person name="Karaffa L."/>
            <person name="Karanyi Z."/>
            <person name="Krasevec N."/>
            <person name="Kuo A."/>
            <person name="Kusch H."/>
            <person name="LaButti K."/>
            <person name="Lagendijk E.L."/>
            <person name="Lapidus A."/>
            <person name="Levasseur A."/>
            <person name="Lindquist E."/>
            <person name="Lipzen A."/>
            <person name="Logrieco A.F."/>
            <person name="MacCabe A."/>
            <person name="Maekelae M.R."/>
            <person name="Malavazi I."/>
            <person name="Melin P."/>
            <person name="Meyer V."/>
            <person name="Mielnichuk N."/>
            <person name="Miskei M."/>
            <person name="Molnar A.P."/>
            <person name="Mule G."/>
            <person name="Ngan C.Y."/>
            <person name="Orejas M."/>
            <person name="Orosz E."/>
            <person name="Ouedraogo J.P."/>
            <person name="Overkamp K.M."/>
            <person name="Park H.-S."/>
            <person name="Perrone G."/>
            <person name="Piumi F."/>
            <person name="Punt P.J."/>
            <person name="Ram A.F."/>
            <person name="Ramon A."/>
            <person name="Rauscher S."/>
            <person name="Record E."/>
            <person name="Riano-Pachon D.M."/>
            <person name="Robert V."/>
            <person name="Roehrig J."/>
            <person name="Ruller R."/>
            <person name="Salamov A."/>
            <person name="Salih N.S."/>
            <person name="Samson R.A."/>
            <person name="Sandor E."/>
            <person name="Sanguinetti M."/>
            <person name="Schuetze T."/>
            <person name="Sepcic K."/>
            <person name="Shelest E."/>
            <person name="Sherlock G."/>
            <person name="Sophianopoulou V."/>
            <person name="Squina F.M."/>
            <person name="Sun H."/>
            <person name="Susca A."/>
            <person name="Todd R.B."/>
            <person name="Tsang A."/>
            <person name="Unkles S.E."/>
            <person name="van de Wiele N."/>
            <person name="van Rossen-Uffink D."/>
            <person name="Oliveira J.V."/>
            <person name="Vesth T.C."/>
            <person name="Visser J."/>
            <person name="Yu J.-H."/>
            <person name="Zhou M."/>
            <person name="Andersen M.R."/>
            <person name="Archer D.B."/>
            <person name="Baker S.E."/>
            <person name="Benoit I."/>
            <person name="Brakhage A.A."/>
            <person name="Braus G.H."/>
            <person name="Fischer R."/>
            <person name="Frisvad J.C."/>
            <person name="Goldman G.H."/>
            <person name="Houbraken J."/>
            <person name="Oakley B."/>
            <person name="Pocsi I."/>
            <person name="Scazzocchio C."/>
            <person name="Seiboth B."/>
            <person name="vanKuyk P.A."/>
            <person name="Wortman J."/>
            <person name="Dyer P.S."/>
            <person name="Grigoriev I.V."/>
        </authorList>
    </citation>
    <scope>NUCLEOTIDE SEQUENCE [LARGE SCALE GENOMIC DNA]</scope>
    <source>
        <strain evidence="4">ATCC 16872 / CBS 172.66 / WB 5094</strain>
    </source>
</reference>
<dbReference type="GO" id="GO:0003700">
    <property type="term" value="F:DNA-binding transcription factor activity"/>
    <property type="evidence" value="ECO:0007669"/>
    <property type="project" value="TreeGrafter"/>
</dbReference>
<name>A0A1L9WR97_ASPA1</name>
<keyword evidence="2" id="KW-0539">Nucleus</keyword>
<evidence type="ECO:0000256" key="1">
    <source>
        <dbReference type="ARBA" id="ARBA00004123"/>
    </source>
</evidence>
<dbReference type="GO" id="GO:0045944">
    <property type="term" value="P:positive regulation of transcription by RNA polymerase II"/>
    <property type="evidence" value="ECO:0007669"/>
    <property type="project" value="TreeGrafter"/>
</dbReference>
<protein>
    <recommendedName>
        <fullName evidence="5">Transcription factor domain-containing protein</fullName>
    </recommendedName>
</protein>